<reference evidence="2" key="1">
    <citation type="submission" date="2016-06" db="EMBL/GenBank/DDBJ databases">
        <authorList>
            <person name="Varghese N."/>
            <person name="Submissions Spin"/>
        </authorList>
    </citation>
    <scope>NUCLEOTIDE SEQUENCE [LARGE SCALE GENOMIC DNA]</scope>
    <source>
        <strain evidence="2">DSM 43817</strain>
    </source>
</reference>
<proteinExistence type="predicted"/>
<protein>
    <submittedName>
        <fullName evidence="1">Terpene synthase family, metal binding domain</fullName>
    </submittedName>
</protein>
<accession>A0A1C6RQ46</accession>
<dbReference type="AlphaFoldDB" id="A0A1C6RQ46"/>
<dbReference type="OrthoDB" id="3398195at2"/>
<dbReference type="STRING" id="145854.GA0074692_0594"/>
<evidence type="ECO:0000313" key="1">
    <source>
        <dbReference type="EMBL" id="SCL19302.1"/>
    </source>
</evidence>
<evidence type="ECO:0000313" key="2">
    <source>
        <dbReference type="Proteomes" id="UP000198959"/>
    </source>
</evidence>
<dbReference type="Pfam" id="PF19086">
    <property type="entry name" value="Terpene_syn_C_2"/>
    <property type="match status" value="1"/>
</dbReference>
<gene>
    <name evidence="1" type="ORF">GA0074692_0594</name>
</gene>
<dbReference type="RefSeq" id="WP_141725116.1">
    <property type="nucleotide sequence ID" value="NZ_FMHW01000002.1"/>
</dbReference>
<dbReference type="Gene3D" id="1.10.600.10">
    <property type="entry name" value="Farnesyl Diphosphate Synthase"/>
    <property type="match status" value="1"/>
</dbReference>
<name>A0A1C6RQ46_9ACTN</name>
<dbReference type="EMBL" id="FMHW01000002">
    <property type="protein sequence ID" value="SCL19302.1"/>
    <property type="molecule type" value="Genomic_DNA"/>
</dbReference>
<organism evidence="1 2">
    <name type="scientific">Micromonospora pallida</name>
    <dbReference type="NCBI Taxonomy" id="145854"/>
    <lineage>
        <taxon>Bacteria</taxon>
        <taxon>Bacillati</taxon>
        <taxon>Actinomycetota</taxon>
        <taxon>Actinomycetes</taxon>
        <taxon>Micromonosporales</taxon>
        <taxon>Micromonosporaceae</taxon>
        <taxon>Micromonospora</taxon>
    </lineage>
</organism>
<dbReference type="Proteomes" id="UP000198959">
    <property type="component" value="Unassembled WGS sequence"/>
</dbReference>
<dbReference type="InterPro" id="IPR008949">
    <property type="entry name" value="Isoprenoid_synthase_dom_sf"/>
</dbReference>
<dbReference type="SUPFAM" id="SSF48576">
    <property type="entry name" value="Terpenoid synthases"/>
    <property type="match status" value="1"/>
</dbReference>
<keyword evidence="2" id="KW-1185">Reference proteome</keyword>
<sequence>MDLNAHAEDAVEQGRICALAARGQRDLQKRAAEYPELFSAAPFDAALFSNIALAIAFSAPWCTVEQLRVTNRAVLWGFALDWQVDYLAKSRAEIDRLAETSLAVVDGATPATDDPMARFLAELCADLAAVPAYPGLRDTWRAAVHRTVEAMGREWDWRAARRDLTGALPTFEEYLANADNLACTVVNVAHWIHTGDAQTHQALPRLIEASDEVQRVLRLVNDLSTYQRDLEWGDLNAIMLVADRAEVEQRADALTARCHDLLAPLAADCPRPAAYLARQVSFTSGFYGSTDFWGTAR</sequence>